<name>D8PVW2_SCHCM</name>
<accession>D8PVW2</accession>
<dbReference type="GO" id="GO:0005634">
    <property type="term" value="C:nucleus"/>
    <property type="evidence" value="ECO:0007669"/>
    <property type="project" value="TreeGrafter"/>
</dbReference>
<dbReference type="PROSITE" id="PS01360">
    <property type="entry name" value="ZF_MYND_1"/>
    <property type="match status" value="1"/>
</dbReference>
<keyword evidence="2 4" id="KW-0863">Zinc-finger</keyword>
<evidence type="ECO:0000256" key="4">
    <source>
        <dbReference type="PROSITE-ProRule" id="PRU00134"/>
    </source>
</evidence>
<sequence length="543" mass="60318">MAAEIVASFLLANNFMFCKYGYEYCSHCGCDHAYVNDNFLTMDLSALEGRLSEYGNTAGLLPREPLSIAGQFTTIHKESGPNGAACKAHSREDCQDCFNWDKIIREQLLKKITGKVSRSEASNAKLDDRERIIGLLRSMGVTFPEKTKLPTNTLEKRLDTALNCAQFASNYSGKFPLNCAKLPAWKGRSIFDGVRRGNGVEALEADRLRSEGRGREPPALYVNAFTDVRQTVLNLAKHCDDGITVHIFENHEQTECIAIRILGVHALDDKTPVFSLIYALGSSQSPSTDVIDFVCARMRGKIMRTYCTAEEQALLRKILFMNSERVSSDFRPKLEPYERNFKISFLLPIGPLSQIDIGKLTSDTGCAICGKKTTSRCTGCLSVSYCGQACQKAHWKEHKEFCRTIRGGQWTSVKFTTQLQTPEGEPLFVTSINFSSSTPTPICGPGIPVVTPPNVHGDNAFLVKIQRPGSIVARDDDTAAMMVYDRNRSFQGYITPRENPGGYAQVLSLLAGGRAKVYRWAKRTDDWVLNVCLDRAPATNPPW</sequence>
<protein>
    <recommendedName>
        <fullName evidence="5">MYND-type domain-containing protein</fullName>
    </recommendedName>
</protein>
<gene>
    <name evidence="6" type="ORF">SCHCODRAFT_105332</name>
</gene>
<dbReference type="VEuPathDB" id="FungiDB:SCHCODRAFT_02562430"/>
<dbReference type="RefSeq" id="XP_003035837.1">
    <property type="nucleotide sequence ID" value="XM_003035791.1"/>
</dbReference>
<dbReference type="PANTHER" id="PTHR10237:SF14">
    <property type="entry name" value="MYND-TYPE DOMAIN-CONTAINING PROTEIN"/>
    <property type="match status" value="1"/>
</dbReference>
<keyword evidence="7" id="KW-1185">Reference proteome</keyword>
<dbReference type="PANTHER" id="PTHR10237">
    <property type="entry name" value="DEFORMED EPIDERMAL AUTOREGULATORY FACTOR 1 HOMOLOG SUPPRESSIN"/>
    <property type="match status" value="1"/>
</dbReference>
<dbReference type="OrthoDB" id="341421at2759"/>
<dbReference type="GO" id="GO:0000981">
    <property type="term" value="F:DNA-binding transcription factor activity, RNA polymerase II-specific"/>
    <property type="evidence" value="ECO:0007669"/>
    <property type="project" value="TreeGrafter"/>
</dbReference>
<dbReference type="HOGENOM" id="CLU_038729_0_0_1"/>
<dbReference type="InParanoid" id="D8PVW2"/>
<dbReference type="OMA" id="QNEAICI"/>
<dbReference type="Proteomes" id="UP000007431">
    <property type="component" value="Unassembled WGS sequence"/>
</dbReference>
<evidence type="ECO:0000256" key="2">
    <source>
        <dbReference type="ARBA" id="ARBA00022771"/>
    </source>
</evidence>
<dbReference type="SUPFAM" id="SSF144232">
    <property type="entry name" value="HIT/MYND zinc finger-like"/>
    <property type="match status" value="1"/>
</dbReference>
<evidence type="ECO:0000313" key="7">
    <source>
        <dbReference type="Proteomes" id="UP000007431"/>
    </source>
</evidence>
<evidence type="ECO:0000256" key="1">
    <source>
        <dbReference type="ARBA" id="ARBA00022723"/>
    </source>
</evidence>
<reference evidence="6 7" key="1">
    <citation type="journal article" date="2010" name="Nat. Biotechnol.">
        <title>Genome sequence of the model mushroom Schizophyllum commune.</title>
        <authorList>
            <person name="Ohm R.A."/>
            <person name="de Jong J.F."/>
            <person name="Lugones L.G."/>
            <person name="Aerts A."/>
            <person name="Kothe E."/>
            <person name="Stajich J.E."/>
            <person name="de Vries R.P."/>
            <person name="Record E."/>
            <person name="Levasseur A."/>
            <person name="Baker S.E."/>
            <person name="Bartholomew K.A."/>
            <person name="Coutinho P.M."/>
            <person name="Erdmann S."/>
            <person name="Fowler T.J."/>
            <person name="Gathman A.C."/>
            <person name="Lombard V."/>
            <person name="Henrissat B."/>
            <person name="Knabe N."/>
            <person name="Kuees U."/>
            <person name="Lilly W.W."/>
            <person name="Lindquist E."/>
            <person name="Lucas S."/>
            <person name="Magnuson J.K."/>
            <person name="Piumi F."/>
            <person name="Raudaskoski M."/>
            <person name="Salamov A."/>
            <person name="Schmutz J."/>
            <person name="Schwarze F.W.M.R."/>
            <person name="vanKuyk P.A."/>
            <person name="Horton J.S."/>
            <person name="Grigoriev I.V."/>
            <person name="Woesten H.A.B."/>
        </authorList>
    </citation>
    <scope>NUCLEOTIDE SEQUENCE [LARGE SCALE GENOMIC DNA]</scope>
    <source>
        <strain evidence="7">H4-8 / FGSC 9210</strain>
    </source>
</reference>
<dbReference type="InterPro" id="IPR024119">
    <property type="entry name" value="TF_DEAF-1"/>
</dbReference>
<dbReference type="InterPro" id="IPR002893">
    <property type="entry name" value="Znf_MYND"/>
</dbReference>
<dbReference type="eggNOG" id="ENOG502SCM8">
    <property type="taxonomic scope" value="Eukaryota"/>
</dbReference>
<feature type="domain" description="MYND-type" evidence="5">
    <location>
        <begin position="366"/>
        <end position="402"/>
    </location>
</feature>
<dbReference type="EMBL" id="GL377303">
    <property type="protein sequence ID" value="EFJ00935.1"/>
    <property type="molecule type" value="Genomic_DNA"/>
</dbReference>
<dbReference type="Pfam" id="PF01753">
    <property type="entry name" value="zf-MYND"/>
    <property type="match status" value="1"/>
</dbReference>
<evidence type="ECO:0000256" key="3">
    <source>
        <dbReference type="ARBA" id="ARBA00022833"/>
    </source>
</evidence>
<evidence type="ECO:0000313" key="6">
    <source>
        <dbReference type="EMBL" id="EFJ00935.1"/>
    </source>
</evidence>
<dbReference type="Gene3D" id="6.10.140.2220">
    <property type="match status" value="1"/>
</dbReference>
<dbReference type="PROSITE" id="PS50865">
    <property type="entry name" value="ZF_MYND_2"/>
    <property type="match status" value="1"/>
</dbReference>
<proteinExistence type="predicted"/>
<organism evidence="7">
    <name type="scientific">Schizophyllum commune (strain H4-8 / FGSC 9210)</name>
    <name type="common">Split gill fungus</name>
    <dbReference type="NCBI Taxonomy" id="578458"/>
    <lineage>
        <taxon>Eukaryota</taxon>
        <taxon>Fungi</taxon>
        <taxon>Dikarya</taxon>
        <taxon>Basidiomycota</taxon>
        <taxon>Agaricomycotina</taxon>
        <taxon>Agaricomycetes</taxon>
        <taxon>Agaricomycetidae</taxon>
        <taxon>Agaricales</taxon>
        <taxon>Schizophyllaceae</taxon>
        <taxon>Schizophyllum</taxon>
    </lineage>
</organism>
<dbReference type="GO" id="GO:0008270">
    <property type="term" value="F:zinc ion binding"/>
    <property type="evidence" value="ECO:0007669"/>
    <property type="project" value="UniProtKB-KW"/>
</dbReference>
<keyword evidence="1" id="KW-0479">Metal-binding</keyword>
<dbReference type="GeneID" id="9587563"/>
<evidence type="ECO:0000259" key="5">
    <source>
        <dbReference type="PROSITE" id="PS50865"/>
    </source>
</evidence>
<dbReference type="AlphaFoldDB" id="D8PVW2"/>
<dbReference type="KEGG" id="scm:SCHCO_02562430"/>
<keyword evidence="3" id="KW-0862">Zinc</keyword>
<feature type="non-terminal residue" evidence="6">
    <location>
        <position position="543"/>
    </location>
</feature>